<dbReference type="EMBL" id="BQNB010011444">
    <property type="protein sequence ID" value="GJS90664.1"/>
    <property type="molecule type" value="Genomic_DNA"/>
</dbReference>
<evidence type="ECO:0000313" key="2">
    <source>
        <dbReference type="EMBL" id="GJS90664.1"/>
    </source>
</evidence>
<name>A0ABQ4ZKC2_9ASTR</name>
<evidence type="ECO:0000256" key="1">
    <source>
        <dbReference type="SAM" id="MobiDB-lite"/>
    </source>
</evidence>
<feature type="compositionally biased region" description="Basic and acidic residues" evidence="1">
    <location>
        <begin position="347"/>
        <end position="358"/>
    </location>
</feature>
<feature type="compositionally biased region" description="Acidic residues" evidence="1">
    <location>
        <begin position="247"/>
        <end position="272"/>
    </location>
</feature>
<feature type="region of interest" description="Disordered" evidence="1">
    <location>
        <begin position="341"/>
        <end position="365"/>
    </location>
</feature>
<organism evidence="2 3">
    <name type="scientific">Tanacetum coccineum</name>
    <dbReference type="NCBI Taxonomy" id="301880"/>
    <lineage>
        <taxon>Eukaryota</taxon>
        <taxon>Viridiplantae</taxon>
        <taxon>Streptophyta</taxon>
        <taxon>Embryophyta</taxon>
        <taxon>Tracheophyta</taxon>
        <taxon>Spermatophyta</taxon>
        <taxon>Magnoliopsida</taxon>
        <taxon>eudicotyledons</taxon>
        <taxon>Gunneridae</taxon>
        <taxon>Pentapetalae</taxon>
        <taxon>asterids</taxon>
        <taxon>campanulids</taxon>
        <taxon>Asterales</taxon>
        <taxon>Asteraceae</taxon>
        <taxon>Asteroideae</taxon>
        <taxon>Anthemideae</taxon>
        <taxon>Anthemidinae</taxon>
        <taxon>Tanacetum</taxon>
    </lineage>
</organism>
<reference evidence="2" key="1">
    <citation type="journal article" date="2022" name="Int. J. Mol. Sci.">
        <title>Draft Genome of Tanacetum Coccineum: Genomic Comparison of Closely Related Tanacetum-Family Plants.</title>
        <authorList>
            <person name="Yamashiro T."/>
            <person name="Shiraishi A."/>
            <person name="Nakayama K."/>
            <person name="Satake H."/>
        </authorList>
    </citation>
    <scope>NUCLEOTIDE SEQUENCE</scope>
</reference>
<feature type="compositionally biased region" description="Basic residues" evidence="1">
    <location>
        <begin position="214"/>
        <end position="224"/>
    </location>
</feature>
<sequence>MTTTAAQQVPLDNVLVPLEKRVEIGKCNMRIDPAKTLKEPTYQVEIGKCNMRIDATILICPRLSNKDFDELPSDDEIVSFIKELRHKGYIKSVTVVGMFYKKKLDFVELLWEDFTFQIENRDHKKQEKMYYPRFTKAIIHYFISKDKSISMRNRMFMHTARDDSILGLMRFVSRSDDFQVYVALLPKRMTNQQMQDSDAYKTYIAYATGEASPKMKRKLKKPATKRQSAGGDSYDEENEQSDGKEEQSDDDHEQVDDERIESDNEEEETQDDEYVHTPDDYVPTDDETKDKSDDVIEEEYERINEELYGDVNISLKDVKPADKEKYDEEMTVASHVNVNQEGVGNQVKDDAQATRKTEGPIPSSSISSDYAAKYLNFDNIPPVDTEVDSMLDINVQHEVPHTLPLFTILVSVILEHTVVNPSEIVTTTSSTTISSLPITNLEKDVKELKTVDHSAALLSTIKSEVPNAVKEYLGTSLDDALYKVLKKHDADIIKEHSVLAKIVERLRQQYVPEKSTEDIRKIKMEHARKQQLPKETITLFDTTALEEFD</sequence>
<comment type="caution">
    <text evidence="2">The sequence shown here is derived from an EMBL/GenBank/DDBJ whole genome shotgun (WGS) entry which is preliminary data.</text>
</comment>
<proteinExistence type="predicted"/>
<reference evidence="2" key="2">
    <citation type="submission" date="2022-01" db="EMBL/GenBank/DDBJ databases">
        <authorList>
            <person name="Yamashiro T."/>
            <person name="Shiraishi A."/>
            <person name="Satake H."/>
            <person name="Nakayama K."/>
        </authorList>
    </citation>
    <scope>NUCLEOTIDE SEQUENCE</scope>
</reference>
<feature type="region of interest" description="Disordered" evidence="1">
    <location>
        <begin position="214"/>
        <end position="294"/>
    </location>
</feature>
<keyword evidence="3" id="KW-1185">Reference proteome</keyword>
<dbReference type="Proteomes" id="UP001151760">
    <property type="component" value="Unassembled WGS sequence"/>
</dbReference>
<evidence type="ECO:0000313" key="3">
    <source>
        <dbReference type="Proteomes" id="UP001151760"/>
    </source>
</evidence>
<accession>A0ABQ4ZKC2</accession>
<gene>
    <name evidence="2" type="ORF">Tco_0773300</name>
</gene>
<protein>
    <submittedName>
        <fullName evidence="2">Uncharacterized protein</fullName>
    </submittedName>
</protein>